<evidence type="ECO:0000256" key="1">
    <source>
        <dbReference type="SAM" id="MobiDB-lite"/>
    </source>
</evidence>
<comment type="caution">
    <text evidence="2">The sequence shown here is derived from an EMBL/GenBank/DDBJ whole genome shotgun (WGS) entry which is preliminary data.</text>
</comment>
<evidence type="ECO:0000313" key="2">
    <source>
        <dbReference type="EMBL" id="MDL5159823.1"/>
    </source>
</evidence>
<protein>
    <submittedName>
        <fullName evidence="2">Uncharacterized protein</fullName>
    </submittedName>
</protein>
<accession>A0ABT7MKD9</accession>
<dbReference type="EMBL" id="JASVWF010000008">
    <property type="protein sequence ID" value="MDL5159823.1"/>
    <property type="molecule type" value="Genomic_DNA"/>
</dbReference>
<name>A0ABT7MKD9_9PSEU</name>
<feature type="compositionally biased region" description="Polar residues" evidence="1">
    <location>
        <begin position="33"/>
        <end position="44"/>
    </location>
</feature>
<evidence type="ECO:0000313" key="3">
    <source>
        <dbReference type="Proteomes" id="UP001231924"/>
    </source>
</evidence>
<organism evidence="2 3">
    <name type="scientific">Actinomycetospora termitidis</name>
    <dbReference type="NCBI Taxonomy" id="3053470"/>
    <lineage>
        <taxon>Bacteria</taxon>
        <taxon>Bacillati</taxon>
        <taxon>Actinomycetota</taxon>
        <taxon>Actinomycetes</taxon>
        <taxon>Pseudonocardiales</taxon>
        <taxon>Pseudonocardiaceae</taxon>
        <taxon>Actinomycetospora</taxon>
    </lineage>
</organism>
<feature type="region of interest" description="Disordered" evidence="1">
    <location>
        <begin position="25"/>
        <end position="52"/>
    </location>
</feature>
<sequence length="391" mass="39350">MPIDTAIDAEAGSCRATARWLSSVGQGAERTADQVNTTRQQSSGAWEGAAGDGFRDRATQLCTAGDEVAGNARGAAAAMSAFADAVDAVTADMARARAVAAGAGLPVQGEVIGEPTAVVPGPLAPDAPPDVAAGHRQATDAATAQQRAFDEAATIAGTARTRYTEAQDRLRSGLTAPTDWLNSSATTWTFRGALVPAVTATSLVGAARRWADVAEHYGEEARLWQQALHVEPAAPGASSVDPRARYEEARRLAGRANGAALSNARLLGGAHELPGMGRAVDLLGRPAVPVPETATGLLGRVAPVLRSVPVLGVVSTGAGIGLDTAAGRSVGSATAKNVTQTLAATATTAGTAALLGLAVAGGPATLVAVGAGFAVSWAIGDHWDTIEGWFS</sequence>
<feature type="region of interest" description="Disordered" evidence="1">
    <location>
        <begin position="118"/>
        <end position="140"/>
    </location>
</feature>
<feature type="compositionally biased region" description="Low complexity" evidence="1">
    <location>
        <begin position="129"/>
        <end position="140"/>
    </location>
</feature>
<proteinExistence type="predicted"/>
<gene>
    <name evidence="2" type="ORF">QRT03_27905</name>
</gene>
<reference evidence="2 3" key="1">
    <citation type="submission" date="2023-06" db="EMBL/GenBank/DDBJ databases">
        <title>Actinomycetospora Odt1-22.</title>
        <authorList>
            <person name="Supong K."/>
        </authorList>
    </citation>
    <scope>NUCLEOTIDE SEQUENCE [LARGE SCALE GENOMIC DNA]</scope>
    <source>
        <strain evidence="2 3">Odt1-22</strain>
    </source>
</reference>
<dbReference type="Proteomes" id="UP001231924">
    <property type="component" value="Unassembled WGS sequence"/>
</dbReference>
<dbReference type="RefSeq" id="WP_286056427.1">
    <property type="nucleotide sequence ID" value="NZ_JASVWF010000008.1"/>
</dbReference>
<keyword evidence="3" id="KW-1185">Reference proteome</keyword>